<organism evidence="2 3">
    <name type="scientific">Intrasporangium calvum</name>
    <dbReference type="NCBI Taxonomy" id="53358"/>
    <lineage>
        <taxon>Bacteria</taxon>
        <taxon>Bacillati</taxon>
        <taxon>Actinomycetota</taxon>
        <taxon>Actinomycetes</taxon>
        <taxon>Micrococcales</taxon>
        <taxon>Intrasporangiaceae</taxon>
        <taxon>Intrasporangium</taxon>
    </lineage>
</organism>
<reference evidence="2 3" key="1">
    <citation type="submission" date="2022-11" db="EMBL/GenBank/DDBJ databases">
        <title>Anaerobic phenanthrene biodegradation by a DNRA strain PheN6.</title>
        <authorList>
            <person name="Zhang Z."/>
        </authorList>
    </citation>
    <scope>NUCLEOTIDE SEQUENCE [LARGE SCALE GENOMIC DNA]</scope>
    <source>
        <strain evidence="2 3">PheN6</strain>
    </source>
</reference>
<dbReference type="Gene3D" id="3.60.15.10">
    <property type="entry name" value="Ribonuclease Z/Hydroxyacylglutathione hydrolase-like"/>
    <property type="match status" value="1"/>
</dbReference>
<dbReference type="Proteomes" id="UP001150259">
    <property type="component" value="Unassembled WGS sequence"/>
</dbReference>
<dbReference type="InterPro" id="IPR001279">
    <property type="entry name" value="Metallo-B-lactamas"/>
</dbReference>
<dbReference type="SMART" id="SM00849">
    <property type="entry name" value="Lactamase_B"/>
    <property type="match status" value="1"/>
</dbReference>
<dbReference type="CDD" id="cd16282">
    <property type="entry name" value="metallo-hydrolase-like_MBL-fold"/>
    <property type="match status" value="1"/>
</dbReference>
<feature type="domain" description="Metallo-beta-lactamase" evidence="1">
    <location>
        <begin position="21"/>
        <end position="219"/>
    </location>
</feature>
<comment type="caution">
    <text evidence="2">The sequence shown here is derived from an EMBL/GenBank/DDBJ whole genome shotgun (WGS) entry which is preliminary data.</text>
</comment>
<name>A0ABT5GGD0_9MICO</name>
<protein>
    <submittedName>
        <fullName evidence="2">MBL fold metallo-hydrolase</fullName>
    </submittedName>
</protein>
<accession>A0ABT5GGD0</accession>
<dbReference type="SUPFAM" id="SSF56281">
    <property type="entry name" value="Metallo-hydrolase/oxidoreductase"/>
    <property type="match status" value="1"/>
</dbReference>
<proteinExistence type="predicted"/>
<dbReference type="Pfam" id="PF00753">
    <property type="entry name" value="Lactamase_B"/>
    <property type="match status" value="1"/>
</dbReference>
<evidence type="ECO:0000313" key="3">
    <source>
        <dbReference type="Proteomes" id="UP001150259"/>
    </source>
</evidence>
<evidence type="ECO:0000259" key="1">
    <source>
        <dbReference type="SMART" id="SM00849"/>
    </source>
</evidence>
<dbReference type="PANTHER" id="PTHR42951">
    <property type="entry name" value="METALLO-BETA-LACTAMASE DOMAIN-CONTAINING"/>
    <property type="match status" value="1"/>
</dbReference>
<keyword evidence="3" id="KW-1185">Reference proteome</keyword>
<dbReference type="InterPro" id="IPR050855">
    <property type="entry name" value="NDM-1-like"/>
</dbReference>
<dbReference type="RefSeq" id="WP_272461747.1">
    <property type="nucleotide sequence ID" value="NZ_JAPFQL010000026.1"/>
</dbReference>
<sequence>MGSGFREVADQVFVARYPQWDVNVGLVLGRDGAVVVDSRASLLQGFEVLDDIRRLGSDIAVRHVVNTHVHFDHTFGNGAFTAATVHAHANVARSVEADAARIKGLFRADPGDGPEAGYTSRDVVEVCATAVRHPDRTFEHSATIDLGDRAVTMSWAGRGHTDGDISVHVADAGAMFLGDLVEESAPPAFGGDCWPLHWADTLTEHLGLLDPGAVVVPGHGKPVDTDFVRRQRDDVALVGQVIRERHDAGWSVEAAVVEPDSRLPYELGSLDAAFRRGWEHAALEADAAGPLAPA</sequence>
<dbReference type="PANTHER" id="PTHR42951:SF4">
    <property type="entry name" value="ACYL-COENZYME A THIOESTERASE MBLAC2"/>
    <property type="match status" value="1"/>
</dbReference>
<evidence type="ECO:0000313" key="2">
    <source>
        <dbReference type="EMBL" id="MDC5697172.1"/>
    </source>
</evidence>
<dbReference type="InterPro" id="IPR036866">
    <property type="entry name" value="RibonucZ/Hydroxyglut_hydro"/>
</dbReference>
<gene>
    <name evidence="2" type="ORF">OO014_07865</name>
</gene>
<dbReference type="EMBL" id="JAPFQL010000026">
    <property type="protein sequence ID" value="MDC5697172.1"/>
    <property type="molecule type" value="Genomic_DNA"/>
</dbReference>